<dbReference type="RefSeq" id="WP_103450986.1">
    <property type="nucleotide sequence ID" value="NZ_JARBEV010000022.1"/>
</dbReference>
<dbReference type="InterPro" id="IPR003783">
    <property type="entry name" value="Regulatory_RecX"/>
</dbReference>
<dbReference type="Proteomes" id="UP000313312">
    <property type="component" value="Unassembled WGS sequence"/>
</dbReference>
<evidence type="ECO:0000256" key="3">
    <source>
        <dbReference type="ARBA" id="ARBA00009695"/>
    </source>
</evidence>
<dbReference type="EMBL" id="QFCR01000019">
    <property type="protein sequence ID" value="TNK90072.1"/>
    <property type="molecule type" value="Genomic_DNA"/>
</dbReference>
<feature type="domain" description="RecX third three-helical" evidence="8">
    <location>
        <begin position="162"/>
        <end position="205"/>
    </location>
</feature>
<dbReference type="NCBIfam" id="NF010733">
    <property type="entry name" value="PRK14135.1"/>
    <property type="match status" value="1"/>
</dbReference>
<dbReference type="Pfam" id="PF21981">
    <property type="entry name" value="RecX_HTH3"/>
    <property type="match status" value="2"/>
</dbReference>
<evidence type="ECO:0000313" key="11">
    <source>
        <dbReference type="Proteomes" id="UP000313312"/>
    </source>
</evidence>
<evidence type="ECO:0000313" key="10">
    <source>
        <dbReference type="EMBL" id="TNK90072.1"/>
    </source>
</evidence>
<proteinExistence type="inferred from homology"/>
<dbReference type="PANTHER" id="PTHR33602:SF1">
    <property type="entry name" value="REGULATORY PROTEIN RECX FAMILY PROTEIN"/>
    <property type="match status" value="1"/>
</dbReference>
<dbReference type="GO" id="GO:0006282">
    <property type="term" value="P:regulation of DNA repair"/>
    <property type="evidence" value="ECO:0007669"/>
    <property type="project" value="UniProtKB-UniRule"/>
</dbReference>
<comment type="subcellular location">
    <subcellularLocation>
        <location evidence="2 6">Cytoplasm</location>
    </subcellularLocation>
</comment>
<organism evidence="10 11">
    <name type="scientific">Fructilactobacillus sanfranciscensis</name>
    <name type="common">Lactobacillus sanfranciscensis</name>
    <dbReference type="NCBI Taxonomy" id="1625"/>
    <lineage>
        <taxon>Bacteria</taxon>
        <taxon>Bacillati</taxon>
        <taxon>Bacillota</taxon>
        <taxon>Bacilli</taxon>
        <taxon>Lactobacillales</taxon>
        <taxon>Lactobacillaceae</taxon>
        <taxon>Fructilactobacillus</taxon>
    </lineage>
</organism>
<dbReference type="Pfam" id="PF02631">
    <property type="entry name" value="RecX_HTH2"/>
    <property type="match status" value="1"/>
</dbReference>
<gene>
    <name evidence="6" type="primary">recX</name>
    <name evidence="10" type="ORF">DID87_05605</name>
</gene>
<dbReference type="HAMAP" id="MF_01114">
    <property type="entry name" value="RecX"/>
    <property type="match status" value="1"/>
</dbReference>
<dbReference type="InterPro" id="IPR053925">
    <property type="entry name" value="RecX_HTH_3rd"/>
</dbReference>
<dbReference type="Pfam" id="PF21982">
    <property type="entry name" value="RecX_HTH1"/>
    <property type="match status" value="1"/>
</dbReference>
<evidence type="ECO:0000259" key="9">
    <source>
        <dbReference type="Pfam" id="PF21982"/>
    </source>
</evidence>
<protein>
    <recommendedName>
        <fullName evidence="4 6">Regulatory protein RecX</fullName>
    </recommendedName>
</protein>
<dbReference type="InterPro" id="IPR036388">
    <property type="entry name" value="WH-like_DNA-bd_sf"/>
</dbReference>
<evidence type="ECO:0000256" key="6">
    <source>
        <dbReference type="HAMAP-Rule" id="MF_01114"/>
    </source>
</evidence>
<feature type="domain" description="RecX third three-helical" evidence="8">
    <location>
        <begin position="215"/>
        <end position="261"/>
    </location>
</feature>
<reference evidence="10 11" key="1">
    <citation type="submission" date="2018-05" db="EMBL/GenBank/DDBJ databases">
        <title>Lactobacillus sanfranciscensis Ah4 draft denome sequence.</title>
        <authorList>
            <person name="Zhang G."/>
        </authorList>
    </citation>
    <scope>NUCLEOTIDE SEQUENCE [LARGE SCALE GENOMIC DNA]</scope>
    <source>
        <strain evidence="10 11">Ah4</strain>
    </source>
</reference>
<name>A0A5C4THX8_FRUSA</name>
<evidence type="ECO:0000259" key="7">
    <source>
        <dbReference type="Pfam" id="PF02631"/>
    </source>
</evidence>
<comment type="similarity">
    <text evidence="3 6">Belongs to the RecX family.</text>
</comment>
<evidence type="ECO:0000256" key="1">
    <source>
        <dbReference type="ARBA" id="ARBA00003529"/>
    </source>
</evidence>
<dbReference type="PANTHER" id="PTHR33602">
    <property type="entry name" value="REGULATORY PROTEIN RECX FAMILY PROTEIN"/>
    <property type="match status" value="1"/>
</dbReference>
<feature type="domain" description="RecX second three-helical" evidence="7">
    <location>
        <begin position="110"/>
        <end position="151"/>
    </location>
</feature>
<evidence type="ECO:0000256" key="4">
    <source>
        <dbReference type="ARBA" id="ARBA00018111"/>
    </source>
</evidence>
<evidence type="ECO:0000256" key="2">
    <source>
        <dbReference type="ARBA" id="ARBA00004496"/>
    </source>
</evidence>
<dbReference type="Gene3D" id="1.10.10.10">
    <property type="entry name" value="Winged helix-like DNA-binding domain superfamily/Winged helix DNA-binding domain"/>
    <property type="match status" value="4"/>
</dbReference>
<sequence length="268" mass="31259">MSKTYKVTKVESQKRPGRYNIYLNDEYAFPISEEVLIKFVIFKGTELTSVLVEQIKAADSVSKLYGKAVDFISYRQRTEYEVRTKLQTLSENEEAIESTIEKLKQIKLLDDENYANSYVRQIADGQAKGPQAGIRYLKQKGIAEVLITNALDEFYPETTVRENATVLAQKLFDHQNRYPYNKRIEKAKLALMRKGFGFDVIDQAISQIDAEIDEDEQSQLLKQAGMKLWKKYRAEEPYQRRQKLKQSLYRKGFDFDAIDDFVDEVERN</sequence>
<evidence type="ECO:0000259" key="8">
    <source>
        <dbReference type="Pfam" id="PF21981"/>
    </source>
</evidence>
<comment type="function">
    <text evidence="1 6">Modulates RecA activity.</text>
</comment>
<comment type="caution">
    <text evidence="10">The sequence shown here is derived from an EMBL/GenBank/DDBJ whole genome shotgun (WGS) entry which is preliminary data.</text>
</comment>
<keyword evidence="5 6" id="KW-0963">Cytoplasm</keyword>
<dbReference type="InterPro" id="IPR053924">
    <property type="entry name" value="RecX_HTH_2nd"/>
</dbReference>
<feature type="domain" description="RecX first three-helical" evidence="9">
    <location>
        <begin position="65"/>
        <end position="103"/>
    </location>
</feature>
<dbReference type="GO" id="GO:0005737">
    <property type="term" value="C:cytoplasm"/>
    <property type="evidence" value="ECO:0007669"/>
    <property type="project" value="UniProtKB-SubCell"/>
</dbReference>
<accession>A0A5C4THX8</accession>
<dbReference type="AlphaFoldDB" id="A0A5C4THX8"/>
<evidence type="ECO:0000256" key="5">
    <source>
        <dbReference type="ARBA" id="ARBA00022490"/>
    </source>
</evidence>
<dbReference type="InterPro" id="IPR053926">
    <property type="entry name" value="RecX_HTH_1st"/>
</dbReference>